<proteinExistence type="predicted"/>
<dbReference type="RefSeq" id="WP_345425624.1">
    <property type="nucleotide sequence ID" value="NZ_BAABGT010000097.1"/>
</dbReference>
<gene>
    <name evidence="2" type="ORF">GCM10023175_58290</name>
</gene>
<evidence type="ECO:0000313" key="2">
    <source>
        <dbReference type="EMBL" id="GAA4556348.1"/>
    </source>
</evidence>
<protein>
    <recommendedName>
        <fullName evidence="4">Lsr2 protein</fullName>
    </recommendedName>
</protein>
<dbReference type="InterPro" id="IPR042261">
    <property type="entry name" value="Lsr2-like_dimerization"/>
</dbReference>
<reference evidence="3" key="1">
    <citation type="journal article" date="2019" name="Int. J. Syst. Evol. Microbiol.">
        <title>The Global Catalogue of Microorganisms (GCM) 10K type strain sequencing project: providing services to taxonomists for standard genome sequencing and annotation.</title>
        <authorList>
            <consortium name="The Broad Institute Genomics Platform"/>
            <consortium name="The Broad Institute Genome Sequencing Center for Infectious Disease"/>
            <person name="Wu L."/>
            <person name="Ma J."/>
        </authorList>
    </citation>
    <scope>NUCLEOTIDE SEQUENCE [LARGE SCALE GENOMIC DNA]</scope>
    <source>
        <strain evidence="3">JCM 17906</strain>
    </source>
</reference>
<evidence type="ECO:0008006" key="4">
    <source>
        <dbReference type="Google" id="ProtNLM"/>
    </source>
</evidence>
<dbReference type="InterPro" id="IPR036625">
    <property type="entry name" value="E3-bd_dom_sf"/>
</dbReference>
<comment type="caution">
    <text evidence="2">The sequence shown here is derived from an EMBL/GenBank/DDBJ whole genome shotgun (WGS) entry which is preliminary data.</text>
</comment>
<accession>A0ABP8S000</accession>
<keyword evidence="3" id="KW-1185">Reference proteome</keyword>
<feature type="compositionally biased region" description="Acidic residues" evidence="1">
    <location>
        <begin position="119"/>
        <end position="133"/>
    </location>
</feature>
<sequence length="133" mass="14913">MGVRQIKFCDLSGVEKDVQTHELQVDQMRIEIDLADPEYSKLLKLLKPYLDVGRIEASVPAGLTRRTAPPSGTALTAEQRQQVREWAEAKGIEVPVNNRFKRSLVDQWKADTGQAPSKDEDDAGEDTLFSDED</sequence>
<dbReference type="Proteomes" id="UP001501598">
    <property type="component" value="Unassembled WGS sequence"/>
</dbReference>
<evidence type="ECO:0000313" key="3">
    <source>
        <dbReference type="Proteomes" id="UP001501598"/>
    </source>
</evidence>
<organism evidence="2 3">
    <name type="scientific">Pseudonocardia xishanensis</name>
    <dbReference type="NCBI Taxonomy" id="630995"/>
    <lineage>
        <taxon>Bacteria</taxon>
        <taxon>Bacillati</taxon>
        <taxon>Actinomycetota</taxon>
        <taxon>Actinomycetes</taxon>
        <taxon>Pseudonocardiales</taxon>
        <taxon>Pseudonocardiaceae</taxon>
        <taxon>Pseudonocardia</taxon>
    </lineage>
</organism>
<evidence type="ECO:0000256" key="1">
    <source>
        <dbReference type="SAM" id="MobiDB-lite"/>
    </source>
</evidence>
<feature type="region of interest" description="Disordered" evidence="1">
    <location>
        <begin position="107"/>
        <end position="133"/>
    </location>
</feature>
<dbReference type="Gene3D" id="3.30.60.230">
    <property type="entry name" value="Lsr2, dimerization domain"/>
    <property type="match status" value="1"/>
</dbReference>
<dbReference type="EMBL" id="BAABGT010000097">
    <property type="protein sequence ID" value="GAA4556348.1"/>
    <property type="molecule type" value="Genomic_DNA"/>
</dbReference>
<name>A0ABP8S000_9PSEU</name>
<dbReference type="Gene3D" id="4.10.320.10">
    <property type="entry name" value="E3-binding domain"/>
    <property type="match status" value="1"/>
</dbReference>